<sequence>MTHMFIVSLAVSDLFVALLVMPWKAVAEVAGHWPFGAFCDVWVAFDIMCSTASILNLCIISVDRYWAISRPFSYQQRMTPRVALVMNVTQNNSLIPRRFLSVPGGDHMA</sequence>
<dbReference type="PROSITE" id="PS50262">
    <property type="entry name" value="G_PROTEIN_RECEP_F1_2"/>
    <property type="match status" value="1"/>
</dbReference>
<keyword evidence="11 14" id="KW-0807">Transducer</keyword>
<keyword evidence="6 15" id="KW-1133">Transmembrane helix</keyword>
<evidence type="ECO:0000256" key="5">
    <source>
        <dbReference type="ARBA" id="ARBA00022692"/>
    </source>
</evidence>
<evidence type="ECO:0000313" key="18">
    <source>
        <dbReference type="EMBL" id="ELK28114.1"/>
    </source>
</evidence>
<keyword evidence="5 14" id="KW-0812">Transmembrane</keyword>
<comment type="function">
    <text evidence="1">Dopamine receptor whose activity is mediated by G proteins which activate adenylyl cyclase.</text>
</comment>
<keyword evidence="19" id="KW-1185">Reference proteome</keyword>
<dbReference type="InterPro" id="IPR017452">
    <property type="entry name" value="GPCR_Rhodpsn_7TM"/>
</dbReference>
<keyword evidence="16" id="KW-0732">Signal</keyword>
<name>L5LNV2_MYODS</name>
<dbReference type="Pfam" id="PF00001">
    <property type="entry name" value="7tm_1"/>
    <property type="match status" value="1"/>
</dbReference>
<dbReference type="PROSITE" id="PS00237">
    <property type="entry name" value="G_PROTEIN_RECEP_F1_1"/>
    <property type="match status" value="1"/>
</dbReference>
<dbReference type="GO" id="GO:0071880">
    <property type="term" value="P:adenylate cyclase-activating adrenergic receptor signaling pathway"/>
    <property type="evidence" value="ECO:0007669"/>
    <property type="project" value="TreeGrafter"/>
</dbReference>
<feature type="transmembrane region" description="Helical" evidence="15">
    <location>
        <begin position="43"/>
        <end position="62"/>
    </location>
</feature>
<evidence type="ECO:0000256" key="13">
    <source>
        <dbReference type="ARBA" id="ARBA00042808"/>
    </source>
</evidence>
<evidence type="ECO:0000256" key="10">
    <source>
        <dbReference type="ARBA" id="ARBA00023180"/>
    </source>
</evidence>
<evidence type="ECO:0000256" key="3">
    <source>
        <dbReference type="ARBA" id="ARBA00018627"/>
    </source>
</evidence>
<evidence type="ECO:0000313" key="19">
    <source>
        <dbReference type="Proteomes" id="UP000010556"/>
    </source>
</evidence>
<keyword evidence="7 14" id="KW-0297">G-protein coupled receptor</keyword>
<dbReference type="GO" id="GO:0001588">
    <property type="term" value="F:dopamine neurotransmitter receptor activity, coupled via Gs"/>
    <property type="evidence" value="ECO:0007669"/>
    <property type="project" value="TreeGrafter"/>
</dbReference>
<dbReference type="Proteomes" id="UP000010556">
    <property type="component" value="Unassembled WGS sequence"/>
</dbReference>
<dbReference type="PRINTS" id="PR00237">
    <property type="entry name" value="GPCRRHODOPSN"/>
</dbReference>
<evidence type="ECO:0000256" key="7">
    <source>
        <dbReference type="ARBA" id="ARBA00023040"/>
    </source>
</evidence>
<dbReference type="GO" id="GO:0043410">
    <property type="term" value="P:positive regulation of MAPK cascade"/>
    <property type="evidence" value="ECO:0007669"/>
    <property type="project" value="TreeGrafter"/>
</dbReference>
<evidence type="ECO:0000256" key="14">
    <source>
        <dbReference type="RuleBase" id="RU000688"/>
    </source>
</evidence>
<keyword evidence="9 14" id="KW-0675">Receptor</keyword>
<keyword evidence="4" id="KW-1003">Cell membrane</keyword>
<feature type="signal peptide" evidence="16">
    <location>
        <begin position="1"/>
        <end position="27"/>
    </location>
</feature>
<dbReference type="GO" id="GO:0005886">
    <property type="term" value="C:plasma membrane"/>
    <property type="evidence" value="ECO:0007669"/>
    <property type="project" value="UniProtKB-SubCell"/>
</dbReference>
<evidence type="ECO:0000256" key="1">
    <source>
        <dbReference type="ARBA" id="ARBA00002363"/>
    </source>
</evidence>
<evidence type="ECO:0000256" key="12">
    <source>
        <dbReference type="ARBA" id="ARBA00041538"/>
    </source>
</evidence>
<feature type="chain" id="PRO_5003970465" description="D(1B) dopamine receptor" evidence="16">
    <location>
        <begin position="28"/>
        <end position="109"/>
    </location>
</feature>
<accession>L5LNV2</accession>
<evidence type="ECO:0000256" key="8">
    <source>
        <dbReference type="ARBA" id="ARBA00023136"/>
    </source>
</evidence>
<evidence type="ECO:0000259" key="17">
    <source>
        <dbReference type="PROSITE" id="PS50262"/>
    </source>
</evidence>
<protein>
    <recommendedName>
        <fullName evidence="3">D(1B) dopamine receptor</fullName>
    </recommendedName>
    <alternativeName>
        <fullName evidence="13">D(5) dopamine receptor</fullName>
    </alternativeName>
    <alternativeName>
        <fullName evidence="12">Dopamine D5 receptor</fullName>
    </alternativeName>
</protein>
<proteinExistence type="inferred from homology"/>
<evidence type="ECO:0000256" key="16">
    <source>
        <dbReference type="SAM" id="SignalP"/>
    </source>
</evidence>
<gene>
    <name evidence="18" type="ORF">MDA_GLEAN10013851</name>
</gene>
<comment type="similarity">
    <text evidence="14">Belongs to the G-protein coupled receptor 1 family.</text>
</comment>
<dbReference type="PANTHER" id="PTHR24248:SF136">
    <property type="entry name" value="D(1B) DOPAMINE RECEPTOR"/>
    <property type="match status" value="1"/>
</dbReference>
<dbReference type="Gene3D" id="1.20.1070.10">
    <property type="entry name" value="Rhodopsin 7-helix transmembrane proteins"/>
    <property type="match status" value="1"/>
</dbReference>
<keyword evidence="8 15" id="KW-0472">Membrane</keyword>
<reference evidence="19" key="1">
    <citation type="journal article" date="2013" name="Science">
        <title>Comparative analysis of bat genomes provides insight into the evolution of flight and immunity.</title>
        <authorList>
            <person name="Zhang G."/>
            <person name="Cowled C."/>
            <person name="Shi Z."/>
            <person name="Huang Z."/>
            <person name="Bishop-Lilly K.A."/>
            <person name="Fang X."/>
            <person name="Wynne J.W."/>
            <person name="Xiong Z."/>
            <person name="Baker M.L."/>
            <person name="Zhao W."/>
            <person name="Tachedjian M."/>
            <person name="Zhu Y."/>
            <person name="Zhou P."/>
            <person name="Jiang X."/>
            <person name="Ng J."/>
            <person name="Yang L."/>
            <person name="Wu L."/>
            <person name="Xiao J."/>
            <person name="Feng Y."/>
            <person name="Chen Y."/>
            <person name="Sun X."/>
            <person name="Zhang Y."/>
            <person name="Marsh G.A."/>
            <person name="Crameri G."/>
            <person name="Broder C.C."/>
            <person name="Frey K.G."/>
            <person name="Wang L.F."/>
            <person name="Wang J."/>
        </authorList>
    </citation>
    <scope>NUCLEOTIDE SEQUENCE [LARGE SCALE GENOMIC DNA]</scope>
</reference>
<dbReference type="AlphaFoldDB" id="L5LNV2"/>
<comment type="subcellular location">
    <subcellularLocation>
        <location evidence="2">Cell membrane</location>
        <topology evidence="2">Multi-pass membrane protein</topology>
    </subcellularLocation>
</comment>
<evidence type="ECO:0000256" key="4">
    <source>
        <dbReference type="ARBA" id="ARBA00022475"/>
    </source>
</evidence>
<dbReference type="PANTHER" id="PTHR24248">
    <property type="entry name" value="ADRENERGIC RECEPTOR-RELATED G-PROTEIN COUPLED RECEPTOR"/>
    <property type="match status" value="1"/>
</dbReference>
<dbReference type="GO" id="GO:0004930">
    <property type="term" value="F:G protein-coupled receptor activity"/>
    <property type="evidence" value="ECO:0007669"/>
    <property type="project" value="UniProtKB-KW"/>
</dbReference>
<evidence type="ECO:0000256" key="9">
    <source>
        <dbReference type="ARBA" id="ARBA00023170"/>
    </source>
</evidence>
<evidence type="ECO:0000256" key="15">
    <source>
        <dbReference type="SAM" id="Phobius"/>
    </source>
</evidence>
<dbReference type="SUPFAM" id="SSF81321">
    <property type="entry name" value="Family A G protein-coupled receptor-like"/>
    <property type="match status" value="1"/>
</dbReference>
<evidence type="ECO:0000256" key="11">
    <source>
        <dbReference type="ARBA" id="ARBA00023224"/>
    </source>
</evidence>
<keyword evidence="10" id="KW-0325">Glycoprotein</keyword>
<organism evidence="18 19">
    <name type="scientific">Myotis davidii</name>
    <name type="common">David's myotis</name>
    <dbReference type="NCBI Taxonomy" id="225400"/>
    <lineage>
        <taxon>Eukaryota</taxon>
        <taxon>Metazoa</taxon>
        <taxon>Chordata</taxon>
        <taxon>Craniata</taxon>
        <taxon>Vertebrata</taxon>
        <taxon>Euteleostomi</taxon>
        <taxon>Mammalia</taxon>
        <taxon>Eutheria</taxon>
        <taxon>Laurasiatheria</taxon>
        <taxon>Chiroptera</taxon>
        <taxon>Yangochiroptera</taxon>
        <taxon>Vespertilionidae</taxon>
        <taxon>Myotis</taxon>
    </lineage>
</organism>
<dbReference type="GO" id="GO:0045202">
    <property type="term" value="C:synapse"/>
    <property type="evidence" value="ECO:0007669"/>
    <property type="project" value="GOC"/>
</dbReference>
<evidence type="ECO:0000256" key="6">
    <source>
        <dbReference type="ARBA" id="ARBA00022989"/>
    </source>
</evidence>
<feature type="domain" description="G-protein coupled receptors family 1 profile" evidence="17">
    <location>
        <begin position="1"/>
        <end position="86"/>
    </location>
</feature>
<dbReference type="EMBL" id="KB109554">
    <property type="protein sequence ID" value="ELK28114.1"/>
    <property type="molecule type" value="Genomic_DNA"/>
</dbReference>
<dbReference type="InterPro" id="IPR000276">
    <property type="entry name" value="GPCR_Rhodpsn"/>
</dbReference>
<evidence type="ECO:0000256" key="2">
    <source>
        <dbReference type="ARBA" id="ARBA00004651"/>
    </source>
</evidence>